<accession>B6IEI0</accession>
<reference evidence="1 2" key="1">
    <citation type="journal article" date="2003" name="PLoS Biol.">
        <title>The genome sequence of Caenorhabditis briggsae: a platform for comparative genomics.</title>
        <authorList>
            <person name="Stein L.D."/>
            <person name="Bao Z."/>
            <person name="Blasiar D."/>
            <person name="Blumenthal T."/>
            <person name="Brent M.R."/>
            <person name="Chen N."/>
            <person name="Chinwalla A."/>
            <person name="Clarke L."/>
            <person name="Clee C."/>
            <person name="Coghlan A."/>
            <person name="Coulson A."/>
            <person name="D'Eustachio P."/>
            <person name="Fitch D.H."/>
            <person name="Fulton L.A."/>
            <person name="Fulton R.E."/>
            <person name="Griffiths-Jones S."/>
            <person name="Harris T.W."/>
            <person name="Hillier L.W."/>
            <person name="Kamath R."/>
            <person name="Kuwabara P.E."/>
            <person name="Mardis E.R."/>
            <person name="Marra M.A."/>
            <person name="Miner T.L."/>
            <person name="Minx P."/>
            <person name="Mullikin J.C."/>
            <person name="Plumb R.W."/>
            <person name="Rogers J."/>
            <person name="Schein J.E."/>
            <person name="Sohrmann M."/>
            <person name="Spieth J."/>
            <person name="Stajich J.E."/>
            <person name="Wei C."/>
            <person name="Willey D."/>
            <person name="Wilson R.K."/>
            <person name="Durbin R."/>
            <person name="Waterston R.H."/>
        </authorList>
    </citation>
    <scope>NUCLEOTIDE SEQUENCE [LARGE SCALE GENOMIC DNA]</scope>
    <source>
        <strain evidence="1 2">AF16</strain>
    </source>
</reference>
<sequence>MERVFRGYQRFLEAIRTKNDEF</sequence>
<organism evidence="1 2">
    <name type="scientific">Caenorhabditis briggsae</name>
    <dbReference type="NCBI Taxonomy" id="6238"/>
    <lineage>
        <taxon>Eukaryota</taxon>
        <taxon>Metazoa</taxon>
        <taxon>Ecdysozoa</taxon>
        <taxon>Nematoda</taxon>
        <taxon>Chromadorea</taxon>
        <taxon>Rhabditida</taxon>
        <taxon>Rhabditina</taxon>
        <taxon>Rhabditomorpha</taxon>
        <taxon>Rhabditoidea</taxon>
        <taxon>Rhabditidae</taxon>
        <taxon>Peloderinae</taxon>
        <taxon>Caenorhabditis</taxon>
    </lineage>
</organism>
<dbReference type="InParanoid" id="B6IEI0"/>
<dbReference type="EMBL" id="HE601409">
    <property type="protein sequence ID" value="CAR98310.1"/>
    <property type="molecule type" value="Genomic_DNA"/>
</dbReference>
<dbReference type="RefSeq" id="XP_045097883.1">
    <property type="nucleotide sequence ID" value="XM_045240116.1"/>
</dbReference>
<dbReference type="AlphaFoldDB" id="B6IEI0"/>
<keyword evidence="2" id="KW-1185">Reference proteome</keyword>
<dbReference type="GeneID" id="68919334"/>
<protein>
    <submittedName>
        <fullName evidence="1">Protein CBG27885</fullName>
    </submittedName>
</protein>
<gene>
    <name evidence="1" type="ORF">CBG27885</name>
    <name evidence="1" type="ORF">CBG_27885</name>
</gene>
<evidence type="ECO:0000313" key="2">
    <source>
        <dbReference type="Proteomes" id="UP000008549"/>
    </source>
</evidence>
<reference evidence="1 2" key="2">
    <citation type="journal article" date="2011" name="PLoS Genet.">
        <title>Caenorhabditis briggsae recombinant inbred line genotypes reveal inter-strain incompatibility and the evolution of recombination.</title>
        <authorList>
            <person name="Ross J.A."/>
            <person name="Koboldt D.C."/>
            <person name="Staisch J.E."/>
            <person name="Chamberlin H.M."/>
            <person name="Gupta B.P."/>
            <person name="Miller R.D."/>
            <person name="Baird S.E."/>
            <person name="Haag E.S."/>
        </authorList>
    </citation>
    <scope>NUCLEOTIDE SEQUENCE [LARGE SCALE GENOMIC DNA]</scope>
    <source>
        <strain evidence="1 2">AF16</strain>
    </source>
</reference>
<dbReference type="Proteomes" id="UP000008549">
    <property type="component" value="Unassembled WGS sequence"/>
</dbReference>
<dbReference type="HOGENOM" id="CLU_3425193_0_0_1"/>
<proteinExistence type="predicted"/>
<evidence type="ECO:0000313" key="1">
    <source>
        <dbReference type="EMBL" id="CAR98310.1"/>
    </source>
</evidence>
<name>B6IEI0_CAEBR</name>
<dbReference type="CTD" id="68919334"/>
<dbReference type="KEGG" id="cbr:CBG_27885"/>